<sequence>MSKTTVAPTPAPAPAPAVRVSGLRRSYGSTVVLDNLDLTVADGEFVCLLGRSGCGKTTLLRTLAGLDKADVGVVDVPDRVAVVFQEPRLLPWKRVGFNVRYGLPNNRESAARAQAALAEVGLDTHADAWPKSLSGGQAQRVALARALVREPQLLLLDEPFASLDALTRITMQGLIRDLAERHGAAAVLVTHDVDEAILLGHRVLVMDGGAFTYEVDTSEAGRSHRGSTPYEALRRDLLKHLGVEET</sequence>
<dbReference type="PANTHER" id="PTHR42788">
    <property type="entry name" value="TAURINE IMPORT ATP-BINDING PROTEIN-RELATED"/>
    <property type="match status" value="1"/>
</dbReference>
<dbReference type="Proteomes" id="UP000179627">
    <property type="component" value="Unassembled WGS sequence"/>
</dbReference>
<dbReference type="InterPro" id="IPR050166">
    <property type="entry name" value="ABC_transporter_ATP-bind"/>
</dbReference>
<dbReference type="GO" id="GO:0016887">
    <property type="term" value="F:ATP hydrolysis activity"/>
    <property type="evidence" value="ECO:0007669"/>
    <property type="project" value="InterPro"/>
</dbReference>
<dbReference type="GO" id="GO:0005524">
    <property type="term" value="F:ATP binding"/>
    <property type="evidence" value="ECO:0007669"/>
    <property type="project" value="UniProtKB-KW"/>
</dbReference>
<dbReference type="EMBL" id="MBLM01000112">
    <property type="protein sequence ID" value="OHV37641.1"/>
    <property type="molecule type" value="Genomic_DNA"/>
</dbReference>
<dbReference type="InterPro" id="IPR027417">
    <property type="entry name" value="P-loop_NTPase"/>
</dbReference>
<dbReference type="InterPro" id="IPR003439">
    <property type="entry name" value="ABC_transporter-like_ATP-bd"/>
</dbReference>
<dbReference type="AlphaFoldDB" id="A0A1S1QW20"/>
<evidence type="ECO:0000256" key="1">
    <source>
        <dbReference type="ARBA" id="ARBA00022448"/>
    </source>
</evidence>
<gene>
    <name evidence="5" type="ORF">CC117_16725</name>
</gene>
<dbReference type="Gene3D" id="3.40.50.300">
    <property type="entry name" value="P-loop containing nucleotide triphosphate hydrolases"/>
    <property type="match status" value="1"/>
</dbReference>
<protein>
    <submittedName>
        <fullName evidence="5">Sulfonate ABC transporter ATP-binding protein</fullName>
    </submittedName>
</protein>
<accession>A0A1S1QW20</accession>
<evidence type="ECO:0000259" key="4">
    <source>
        <dbReference type="PROSITE" id="PS50893"/>
    </source>
</evidence>
<reference evidence="6" key="1">
    <citation type="submission" date="2016-07" db="EMBL/GenBank/DDBJ databases">
        <title>Sequence Frankia sp. strain CcI1.17.</title>
        <authorList>
            <person name="Ghodhbane-Gtari F."/>
            <person name="Swanson E."/>
            <person name="Gueddou A."/>
            <person name="Morris K."/>
            <person name="Hezbri K."/>
            <person name="Ktari A."/>
            <person name="Nouioui I."/>
            <person name="Abebe-Akele F."/>
            <person name="Simpson S."/>
            <person name="Thomas K."/>
            <person name="Gtari M."/>
            <person name="Tisa L.S."/>
            <person name="Hurst S."/>
        </authorList>
    </citation>
    <scope>NUCLEOTIDE SEQUENCE [LARGE SCALE GENOMIC DNA]</scope>
    <source>
        <strain evidence="6">Cc1.17</strain>
    </source>
</reference>
<dbReference type="PROSITE" id="PS00211">
    <property type="entry name" value="ABC_TRANSPORTER_1"/>
    <property type="match status" value="1"/>
</dbReference>
<dbReference type="Pfam" id="PF00005">
    <property type="entry name" value="ABC_tran"/>
    <property type="match status" value="1"/>
</dbReference>
<evidence type="ECO:0000256" key="3">
    <source>
        <dbReference type="ARBA" id="ARBA00022840"/>
    </source>
</evidence>
<dbReference type="PROSITE" id="PS50893">
    <property type="entry name" value="ABC_TRANSPORTER_2"/>
    <property type="match status" value="1"/>
</dbReference>
<keyword evidence="2" id="KW-0547">Nucleotide-binding</keyword>
<comment type="caution">
    <text evidence="5">The sequence shown here is derived from an EMBL/GenBank/DDBJ whole genome shotgun (WGS) entry which is preliminary data.</text>
</comment>
<dbReference type="InterPro" id="IPR017871">
    <property type="entry name" value="ABC_transporter-like_CS"/>
</dbReference>
<dbReference type="PANTHER" id="PTHR42788:SF13">
    <property type="entry name" value="ALIPHATIC SULFONATES IMPORT ATP-BINDING PROTEIN SSUB"/>
    <property type="match status" value="1"/>
</dbReference>
<dbReference type="SMART" id="SM00382">
    <property type="entry name" value="AAA"/>
    <property type="match status" value="1"/>
</dbReference>
<evidence type="ECO:0000256" key="2">
    <source>
        <dbReference type="ARBA" id="ARBA00022741"/>
    </source>
</evidence>
<dbReference type="InterPro" id="IPR003593">
    <property type="entry name" value="AAA+_ATPase"/>
</dbReference>
<organism evidence="5 6">
    <name type="scientific">Parafrankia colletiae</name>
    <dbReference type="NCBI Taxonomy" id="573497"/>
    <lineage>
        <taxon>Bacteria</taxon>
        <taxon>Bacillati</taxon>
        <taxon>Actinomycetota</taxon>
        <taxon>Actinomycetes</taxon>
        <taxon>Frankiales</taxon>
        <taxon>Frankiaceae</taxon>
        <taxon>Parafrankia</taxon>
    </lineage>
</organism>
<feature type="domain" description="ABC transporter" evidence="4">
    <location>
        <begin position="18"/>
        <end position="233"/>
    </location>
</feature>
<proteinExistence type="predicted"/>
<evidence type="ECO:0000313" key="6">
    <source>
        <dbReference type="Proteomes" id="UP000179627"/>
    </source>
</evidence>
<name>A0A1S1QW20_9ACTN</name>
<keyword evidence="6" id="KW-1185">Reference proteome</keyword>
<keyword evidence="1" id="KW-0813">Transport</keyword>
<keyword evidence="3 5" id="KW-0067">ATP-binding</keyword>
<evidence type="ECO:0000313" key="5">
    <source>
        <dbReference type="EMBL" id="OHV37641.1"/>
    </source>
</evidence>
<dbReference type="SUPFAM" id="SSF52540">
    <property type="entry name" value="P-loop containing nucleoside triphosphate hydrolases"/>
    <property type="match status" value="1"/>
</dbReference>